<dbReference type="HAMAP" id="MF_00223">
    <property type="entry name" value="FolE"/>
    <property type="match status" value="1"/>
</dbReference>
<reference evidence="6" key="1">
    <citation type="submission" date="2018-05" db="EMBL/GenBank/DDBJ databases">
        <authorList>
            <person name="Lanie J.A."/>
            <person name="Ng W.-L."/>
            <person name="Kazmierczak K.M."/>
            <person name="Andrzejewski T.M."/>
            <person name="Davidsen T.M."/>
            <person name="Wayne K.J."/>
            <person name="Tettelin H."/>
            <person name="Glass J.I."/>
            <person name="Rusch D."/>
            <person name="Podicherti R."/>
            <person name="Tsui H.-C.T."/>
            <person name="Winkler M.E."/>
        </authorList>
    </citation>
    <scope>NUCLEOTIDE SEQUENCE</scope>
</reference>
<dbReference type="SUPFAM" id="SSF55620">
    <property type="entry name" value="Tetrahydrobiopterin biosynthesis enzymes-like"/>
    <property type="match status" value="1"/>
</dbReference>
<protein>
    <recommendedName>
        <fullName evidence="3">GTP cyclohydrolase I</fullName>
        <ecNumber evidence="3">3.5.4.16</ecNumber>
    </recommendedName>
</protein>
<dbReference type="PANTHER" id="PTHR11109:SF7">
    <property type="entry name" value="GTP CYCLOHYDROLASE 1"/>
    <property type="match status" value="1"/>
</dbReference>
<dbReference type="NCBIfam" id="NF006826">
    <property type="entry name" value="PRK09347.1-3"/>
    <property type="match status" value="1"/>
</dbReference>
<dbReference type="AlphaFoldDB" id="A0A382MDK6"/>
<dbReference type="EC" id="3.5.4.16" evidence="3"/>
<dbReference type="PANTHER" id="PTHR11109">
    <property type="entry name" value="GTP CYCLOHYDROLASE I"/>
    <property type="match status" value="1"/>
</dbReference>
<dbReference type="NCBIfam" id="TIGR00063">
    <property type="entry name" value="folE"/>
    <property type="match status" value="1"/>
</dbReference>
<gene>
    <name evidence="6" type="ORF">METZ01_LOCUS299888</name>
</gene>
<dbReference type="GO" id="GO:0005525">
    <property type="term" value="F:GTP binding"/>
    <property type="evidence" value="ECO:0007669"/>
    <property type="project" value="TreeGrafter"/>
</dbReference>
<dbReference type="GO" id="GO:0046654">
    <property type="term" value="P:tetrahydrofolate biosynthetic process"/>
    <property type="evidence" value="ECO:0007669"/>
    <property type="project" value="InterPro"/>
</dbReference>
<evidence type="ECO:0000256" key="2">
    <source>
        <dbReference type="ARBA" id="ARBA00005080"/>
    </source>
</evidence>
<evidence type="ECO:0000256" key="3">
    <source>
        <dbReference type="ARBA" id="ARBA00012715"/>
    </source>
</evidence>
<evidence type="ECO:0000256" key="4">
    <source>
        <dbReference type="ARBA" id="ARBA00022801"/>
    </source>
</evidence>
<dbReference type="InterPro" id="IPR043134">
    <property type="entry name" value="GTP-CH-I_N"/>
</dbReference>
<dbReference type="FunFam" id="3.30.1130.10:FF:000001">
    <property type="entry name" value="GTP cyclohydrolase 1"/>
    <property type="match status" value="1"/>
</dbReference>
<evidence type="ECO:0000256" key="1">
    <source>
        <dbReference type="ARBA" id="ARBA00001052"/>
    </source>
</evidence>
<dbReference type="InterPro" id="IPR001474">
    <property type="entry name" value="GTP_CycHdrlase_I"/>
</dbReference>
<comment type="pathway">
    <text evidence="2">Cofactor biosynthesis; 7,8-dihydroneopterin triphosphate biosynthesis; 7,8-dihydroneopterin triphosphate from GTP: step 1/1.</text>
</comment>
<dbReference type="InterPro" id="IPR020602">
    <property type="entry name" value="GTP_CycHdrlase_I_dom"/>
</dbReference>
<evidence type="ECO:0000259" key="5">
    <source>
        <dbReference type="Pfam" id="PF01227"/>
    </source>
</evidence>
<dbReference type="PROSITE" id="PS00859">
    <property type="entry name" value="GTP_CYCLOHYDROL_1_1"/>
    <property type="match status" value="1"/>
</dbReference>
<dbReference type="GO" id="GO:0003934">
    <property type="term" value="F:GTP cyclohydrolase I activity"/>
    <property type="evidence" value="ECO:0007669"/>
    <property type="project" value="UniProtKB-EC"/>
</dbReference>
<dbReference type="UniPathway" id="UPA00848">
    <property type="reaction ID" value="UER00151"/>
</dbReference>
<evidence type="ECO:0000313" key="6">
    <source>
        <dbReference type="EMBL" id="SVC47034.1"/>
    </source>
</evidence>
<dbReference type="NCBIfam" id="NF006825">
    <property type="entry name" value="PRK09347.1-2"/>
    <property type="match status" value="1"/>
</dbReference>
<dbReference type="GO" id="GO:0008270">
    <property type="term" value="F:zinc ion binding"/>
    <property type="evidence" value="ECO:0007669"/>
    <property type="project" value="TreeGrafter"/>
</dbReference>
<dbReference type="InterPro" id="IPR043133">
    <property type="entry name" value="GTP-CH-I_C/QueF"/>
</dbReference>
<organism evidence="6">
    <name type="scientific">marine metagenome</name>
    <dbReference type="NCBI Taxonomy" id="408172"/>
    <lineage>
        <taxon>unclassified sequences</taxon>
        <taxon>metagenomes</taxon>
        <taxon>ecological metagenomes</taxon>
    </lineage>
</organism>
<dbReference type="Gene3D" id="1.10.286.10">
    <property type="match status" value="1"/>
</dbReference>
<comment type="catalytic activity">
    <reaction evidence="1">
        <text>GTP + H2O = 7,8-dihydroneopterin 3'-triphosphate + formate + H(+)</text>
        <dbReference type="Rhea" id="RHEA:17473"/>
        <dbReference type="ChEBI" id="CHEBI:15377"/>
        <dbReference type="ChEBI" id="CHEBI:15378"/>
        <dbReference type="ChEBI" id="CHEBI:15740"/>
        <dbReference type="ChEBI" id="CHEBI:37565"/>
        <dbReference type="ChEBI" id="CHEBI:58462"/>
        <dbReference type="EC" id="3.5.4.16"/>
    </reaction>
</comment>
<dbReference type="Gene3D" id="3.30.1130.10">
    <property type="match status" value="1"/>
</dbReference>
<sequence>MSDVPSRQQAVAAVNTLVRYIESTNGELREGLARTPERVIDSFVEIYSGYSGDAKSILNATFNSEGYDGIVLLRDIEFHSVCEHHLLPFSGKAHIAYIPTDRIVGISKLARLLNLHSSRLQNQERLTKGVADDIENILAPLGCAVILEASHDCMQCRGVAKQNAVMTTSAMRGVFFDKQEARGELLQLINSQSGK</sequence>
<keyword evidence="4" id="KW-0378">Hydrolase</keyword>
<feature type="domain" description="GTP cyclohydrolase I" evidence="5">
    <location>
        <begin position="13"/>
        <end position="189"/>
    </location>
</feature>
<dbReference type="InterPro" id="IPR018234">
    <property type="entry name" value="GTP_CycHdrlase_I_CS"/>
</dbReference>
<dbReference type="GO" id="GO:0005737">
    <property type="term" value="C:cytoplasm"/>
    <property type="evidence" value="ECO:0007669"/>
    <property type="project" value="TreeGrafter"/>
</dbReference>
<proteinExistence type="inferred from homology"/>
<accession>A0A382MDK6</accession>
<dbReference type="GO" id="GO:0006729">
    <property type="term" value="P:tetrahydrobiopterin biosynthetic process"/>
    <property type="evidence" value="ECO:0007669"/>
    <property type="project" value="TreeGrafter"/>
</dbReference>
<name>A0A382MDK6_9ZZZZ</name>
<dbReference type="EMBL" id="UINC01092983">
    <property type="protein sequence ID" value="SVC47034.1"/>
    <property type="molecule type" value="Genomic_DNA"/>
</dbReference>
<dbReference type="Pfam" id="PF01227">
    <property type="entry name" value="GTP_cyclohydroI"/>
    <property type="match status" value="1"/>
</dbReference>